<dbReference type="RefSeq" id="WP_131926868.1">
    <property type="nucleotide sequence ID" value="NZ_SLXB01000017.1"/>
</dbReference>
<dbReference type="SUPFAM" id="SSF49464">
    <property type="entry name" value="Carboxypeptidase regulatory domain-like"/>
    <property type="match status" value="1"/>
</dbReference>
<dbReference type="PANTHER" id="PTHR30069">
    <property type="entry name" value="TONB-DEPENDENT OUTER MEMBRANE RECEPTOR"/>
    <property type="match status" value="1"/>
</dbReference>
<evidence type="ECO:0000313" key="4">
    <source>
        <dbReference type="EMBL" id="TCO90284.1"/>
    </source>
</evidence>
<dbReference type="GO" id="GO:0015344">
    <property type="term" value="F:siderophore uptake transmembrane transporter activity"/>
    <property type="evidence" value="ECO:0007669"/>
    <property type="project" value="TreeGrafter"/>
</dbReference>
<evidence type="ECO:0000313" key="5">
    <source>
        <dbReference type="Proteomes" id="UP000295600"/>
    </source>
</evidence>
<evidence type="ECO:0000259" key="3">
    <source>
        <dbReference type="Pfam" id="PF07715"/>
    </source>
</evidence>
<evidence type="ECO:0000256" key="2">
    <source>
        <dbReference type="SAM" id="SignalP"/>
    </source>
</evidence>
<keyword evidence="4" id="KW-0675">Receptor</keyword>
<dbReference type="Gene3D" id="2.170.130.10">
    <property type="entry name" value="TonB-dependent receptor, plug domain"/>
    <property type="match status" value="1"/>
</dbReference>
<accession>A0A4R2LJN9</accession>
<dbReference type="Proteomes" id="UP000295600">
    <property type="component" value="Unassembled WGS sequence"/>
</dbReference>
<protein>
    <submittedName>
        <fullName evidence="4">TonB-dependent receptor-like protein</fullName>
    </submittedName>
</protein>
<name>A0A4R2LJN9_9BACE</name>
<sequence length="923" mass="103996">MPKKSFLISHLLFICLLCSAQSPHSFSGRVFDAQSKDVLPFATIRLKSDAGKFYGTTSDADGKFSIRGLGAGDYLLVISYIGYETQEKRIRIDGDVNRDFRLLPSSTTLNEVVVTASESKGITSASKIDRTAMEHLQPSSFTDLLALLPGGSTSTPNMGRANTIRLREVGIGDSDYNTGALGTQFVIDGIPVSTTSNMQRVASDITTAFDGYNAVNTGVDMRNIPTDNIESVEIVRGIPSVQYNNLTNGVVIIKRKQKATPLEVRFKADQSSKLFSANKGMEWKNKDMGLSADIDFLNAQNDPRDRYDLYKRITTSARFHKKWTLHDGNALRWETGVSYSGNIDHVKNDPDIERLKEESYRSGFHSGKWHSLLEWMASKGKTFRKLELDLSAGMSWDEIKRARFIQLDRDWAVPTHMKAGEHDAEILPYKYTAYTIVDGKPLNLYAKLAAEFGMQTGLAGHKLLVGSTFRYDKNFGGGQIYDPARPLDPGSSFLRPRKYSDIPASELWHVYVEDNVNIPIGNHSLEVQAGINGNMMLNLDKQYALGGKMFLDPRINVQWRFPSISLGCKRLVIRLGGGMGRLLLMPTLSQLHPNNIYMDFTQLNYWHANPAYKRINLRTYIVNPTNYGLKPARNFKQEVRLSLEYGKNMLSVTYFHERMSSGFRHIPTYSPYEYKVYDSSKIDGSTLTGPPALESMPYAMRTILRGYSYTGNGSRTQKEGVEFQLSTERFKALNTRFTVNGAWLYTIYENSQPIAKSVSAVVNGIALSDKYVGIYETDDSFHLGQFNTNFTVDTYLKELGLTLSATSECMWFQSRQSPRASGTPIAYMDASTGKILPYTEEDKKDTYKQHLVISRTSALLEKMTTPFYMYVNFKATKEFGKNMSIALFANRILDYVPDYTRNGYLIRRTAASPYFGMELKLKL</sequence>
<proteinExistence type="predicted"/>
<dbReference type="InterPro" id="IPR039426">
    <property type="entry name" value="TonB-dep_rcpt-like"/>
</dbReference>
<evidence type="ECO:0000256" key="1">
    <source>
        <dbReference type="ARBA" id="ARBA00022729"/>
    </source>
</evidence>
<dbReference type="PANTHER" id="PTHR30069:SF29">
    <property type="entry name" value="HEMOGLOBIN AND HEMOGLOBIN-HAPTOGLOBIN-BINDING PROTEIN 1-RELATED"/>
    <property type="match status" value="1"/>
</dbReference>
<keyword evidence="1 2" id="KW-0732">Signal</keyword>
<dbReference type="Pfam" id="PF07715">
    <property type="entry name" value="Plug"/>
    <property type="match status" value="1"/>
</dbReference>
<feature type="domain" description="TonB-dependent receptor plug" evidence="3">
    <location>
        <begin position="123"/>
        <end position="246"/>
    </location>
</feature>
<dbReference type="InterPro" id="IPR012910">
    <property type="entry name" value="Plug_dom"/>
</dbReference>
<dbReference type="InterPro" id="IPR008969">
    <property type="entry name" value="CarboxyPept-like_regulatory"/>
</dbReference>
<dbReference type="InterPro" id="IPR037066">
    <property type="entry name" value="Plug_dom_sf"/>
</dbReference>
<reference evidence="4 5" key="1">
    <citation type="submission" date="2019-03" db="EMBL/GenBank/DDBJ databases">
        <title>Genomic Encyclopedia of Type Strains, Phase IV (KMG-IV): sequencing the most valuable type-strain genomes for metagenomic binning, comparative biology and taxonomic classification.</title>
        <authorList>
            <person name="Goeker M."/>
        </authorList>
    </citation>
    <scope>NUCLEOTIDE SEQUENCE [LARGE SCALE GENOMIC DNA]</scope>
    <source>
        <strain evidence="4 5">DSM 23917</strain>
    </source>
</reference>
<dbReference type="EMBL" id="SLXB01000017">
    <property type="protein sequence ID" value="TCO90284.1"/>
    <property type="molecule type" value="Genomic_DNA"/>
</dbReference>
<gene>
    <name evidence="4" type="ORF">EV202_11712</name>
</gene>
<comment type="caution">
    <text evidence="4">The sequence shown here is derived from an EMBL/GenBank/DDBJ whole genome shotgun (WGS) entry which is preliminary data.</text>
</comment>
<organism evidence="4 5">
    <name type="scientific">Prevotella heparinolytica</name>
    <dbReference type="NCBI Taxonomy" id="28113"/>
    <lineage>
        <taxon>Bacteria</taxon>
        <taxon>Pseudomonadati</taxon>
        <taxon>Bacteroidota</taxon>
        <taxon>Bacteroidia</taxon>
        <taxon>Bacteroidales</taxon>
        <taxon>Bacteroidaceae</taxon>
        <taxon>Bacteroides</taxon>
    </lineage>
</organism>
<dbReference type="SUPFAM" id="SSF56935">
    <property type="entry name" value="Porins"/>
    <property type="match status" value="1"/>
</dbReference>
<feature type="signal peptide" evidence="2">
    <location>
        <begin position="1"/>
        <end position="20"/>
    </location>
</feature>
<dbReference type="Gene3D" id="2.60.40.1120">
    <property type="entry name" value="Carboxypeptidase-like, regulatory domain"/>
    <property type="match status" value="1"/>
</dbReference>
<feature type="chain" id="PRO_5020431670" evidence="2">
    <location>
        <begin position="21"/>
        <end position="923"/>
    </location>
</feature>
<dbReference type="Pfam" id="PF13715">
    <property type="entry name" value="CarbopepD_reg_2"/>
    <property type="match status" value="1"/>
</dbReference>
<dbReference type="GO" id="GO:0044718">
    <property type="term" value="P:siderophore transmembrane transport"/>
    <property type="evidence" value="ECO:0007669"/>
    <property type="project" value="TreeGrafter"/>
</dbReference>
<dbReference type="AlphaFoldDB" id="A0A4R2LJN9"/>
<dbReference type="GO" id="GO:0009279">
    <property type="term" value="C:cell outer membrane"/>
    <property type="evidence" value="ECO:0007669"/>
    <property type="project" value="TreeGrafter"/>
</dbReference>